<protein>
    <submittedName>
        <fullName evidence="1">Uncharacterized protein</fullName>
    </submittedName>
</protein>
<sequence>MIEGCSLVILDNMKSAQELDRPIFLDDIQNRQVLRLQEMGVSVPGNSTVTGQGMHGTSFHGSGIADTTLQWVPVEAKQDAFYQLMLLSGVVLNLSYNGSIR</sequence>
<reference evidence="2" key="1">
    <citation type="journal article" date="2023" name="Nat. Plants">
        <title>Single-cell RNA sequencing provides a high-resolution roadmap for understanding the multicellular compartmentation of specialized metabolism.</title>
        <authorList>
            <person name="Sun S."/>
            <person name="Shen X."/>
            <person name="Li Y."/>
            <person name="Li Y."/>
            <person name="Wang S."/>
            <person name="Li R."/>
            <person name="Zhang H."/>
            <person name="Shen G."/>
            <person name="Guo B."/>
            <person name="Wei J."/>
            <person name="Xu J."/>
            <person name="St-Pierre B."/>
            <person name="Chen S."/>
            <person name="Sun C."/>
        </authorList>
    </citation>
    <scope>NUCLEOTIDE SEQUENCE [LARGE SCALE GENOMIC DNA]</scope>
</reference>
<name>A0ACC0BQT3_CATRO</name>
<comment type="caution">
    <text evidence="1">The sequence shown here is derived from an EMBL/GenBank/DDBJ whole genome shotgun (WGS) entry which is preliminary data.</text>
</comment>
<dbReference type="EMBL" id="CM044702">
    <property type="protein sequence ID" value="KAI5675031.1"/>
    <property type="molecule type" value="Genomic_DNA"/>
</dbReference>
<organism evidence="1 2">
    <name type="scientific">Catharanthus roseus</name>
    <name type="common">Madagascar periwinkle</name>
    <name type="synonym">Vinca rosea</name>
    <dbReference type="NCBI Taxonomy" id="4058"/>
    <lineage>
        <taxon>Eukaryota</taxon>
        <taxon>Viridiplantae</taxon>
        <taxon>Streptophyta</taxon>
        <taxon>Embryophyta</taxon>
        <taxon>Tracheophyta</taxon>
        <taxon>Spermatophyta</taxon>
        <taxon>Magnoliopsida</taxon>
        <taxon>eudicotyledons</taxon>
        <taxon>Gunneridae</taxon>
        <taxon>Pentapetalae</taxon>
        <taxon>asterids</taxon>
        <taxon>lamiids</taxon>
        <taxon>Gentianales</taxon>
        <taxon>Apocynaceae</taxon>
        <taxon>Rauvolfioideae</taxon>
        <taxon>Vinceae</taxon>
        <taxon>Catharanthinae</taxon>
        <taxon>Catharanthus</taxon>
    </lineage>
</organism>
<dbReference type="Proteomes" id="UP001060085">
    <property type="component" value="Linkage Group LG02"/>
</dbReference>
<keyword evidence="2" id="KW-1185">Reference proteome</keyword>
<evidence type="ECO:0000313" key="1">
    <source>
        <dbReference type="EMBL" id="KAI5675031.1"/>
    </source>
</evidence>
<evidence type="ECO:0000313" key="2">
    <source>
        <dbReference type="Proteomes" id="UP001060085"/>
    </source>
</evidence>
<accession>A0ACC0BQT3</accession>
<gene>
    <name evidence="1" type="ORF">M9H77_05981</name>
</gene>
<proteinExistence type="predicted"/>